<dbReference type="Proteomes" id="UP001237292">
    <property type="component" value="Chromosome"/>
</dbReference>
<evidence type="ECO:0000256" key="6">
    <source>
        <dbReference type="ARBA" id="ARBA00022989"/>
    </source>
</evidence>
<evidence type="ECO:0000256" key="4">
    <source>
        <dbReference type="ARBA" id="ARBA00022500"/>
    </source>
</evidence>
<dbReference type="PROSITE" id="PS50885">
    <property type="entry name" value="HAMP"/>
    <property type="match status" value="1"/>
</dbReference>
<feature type="domain" description="HAMP" evidence="14">
    <location>
        <begin position="310"/>
        <end position="362"/>
    </location>
</feature>
<dbReference type="PANTHER" id="PTHR32089">
    <property type="entry name" value="METHYL-ACCEPTING CHEMOTAXIS PROTEIN MCPB"/>
    <property type="match status" value="1"/>
</dbReference>
<reference evidence="16 17" key="1">
    <citation type="journal article" date="2023" name="Access Microbiol">
        <title>The genome of a steinernematid-associated Pseudomonas piscis bacterium encodes the biosynthesis of insect toxins.</title>
        <authorList>
            <person name="Awori R.M."/>
            <person name="Hendre P."/>
            <person name="Amugune N.O."/>
        </authorList>
    </citation>
    <scope>NUCLEOTIDE SEQUENCE [LARGE SCALE GENOMIC DNA]</scope>
    <source>
        <strain evidence="16 17">75</strain>
    </source>
</reference>
<gene>
    <name evidence="16" type="ORF">QL104_03865</name>
</gene>
<keyword evidence="3" id="KW-0488">Methylation</keyword>
<evidence type="ECO:0000256" key="10">
    <source>
        <dbReference type="PROSITE-ProRule" id="PRU00284"/>
    </source>
</evidence>
<evidence type="ECO:0000259" key="15">
    <source>
        <dbReference type="PROSITE" id="PS51753"/>
    </source>
</evidence>
<dbReference type="PRINTS" id="PR00260">
    <property type="entry name" value="CHEMTRNSDUCR"/>
</dbReference>
<feature type="domain" description="HBM" evidence="15">
    <location>
        <begin position="41"/>
        <end position="283"/>
    </location>
</feature>
<evidence type="ECO:0000256" key="12">
    <source>
        <dbReference type="SAM" id="Phobius"/>
    </source>
</evidence>
<dbReference type="InterPro" id="IPR003660">
    <property type="entry name" value="HAMP_dom"/>
</dbReference>
<name>A0ABY9NM60_9PSED</name>
<feature type="coiled-coil region" evidence="11">
    <location>
        <begin position="403"/>
        <end position="465"/>
    </location>
</feature>
<comment type="subcellular location">
    <subcellularLocation>
        <location evidence="1">Cell membrane</location>
    </subcellularLocation>
</comment>
<dbReference type="Pfam" id="PF16591">
    <property type="entry name" value="HBM"/>
    <property type="match status" value="1"/>
</dbReference>
<dbReference type="SMART" id="SM01358">
    <property type="entry name" value="HBM"/>
    <property type="match status" value="1"/>
</dbReference>
<dbReference type="Gene3D" id="1.10.287.950">
    <property type="entry name" value="Methyl-accepting chemotaxis protein"/>
    <property type="match status" value="1"/>
</dbReference>
<keyword evidence="2" id="KW-1003">Cell membrane</keyword>
<evidence type="ECO:0000259" key="13">
    <source>
        <dbReference type="PROSITE" id="PS50111"/>
    </source>
</evidence>
<keyword evidence="5 12" id="KW-0812">Transmembrane</keyword>
<dbReference type="CDD" id="cd11386">
    <property type="entry name" value="MCP_signal"/>
    <property type="match status" value="1"/>
</dbReference>
<protein>
    <submittedName>
        <fullName evidence="16">Methyl-accepting chemotaxis protein</fullName>
    </submittedName>
</protein>
<keyword evidence="6 12" id="KW-1133">Transmembrane helix</keyword>
<dbReference type="PROSITE" id="PS50111">
    <property type="entry name" value="CHEMOTAXIS_TRANSDUC_2"/>
    <property type="match status" value="1"/>
</dbReference>
<keyword evidence="7 12" id="KW-0472">Membrane</keyword>
<dbReference type="InterPro" id="IPR004089">
    <property type="entry name" value="MCPsignal_dom"/>
</dbReference>
<feature type="domain" description="Methyl-accepting transducer" evidence="13">
    <location>
        <begin position="367"/>
        <end position="603"/>
    </location>
</feature>
<dbReference type="PANTHER" id="PTHR32089:SF120">
    <property type="entry name" value="METHYL-ACCEPTING CHEMOTAXIS PROTEIN TLPQ"/>
    <property type="match status" value="1"/>
</dbReference>
<evidence type="ECO:0000256" key="9">
    <source>
        <dbReference type="ARBA" id="ARBA00029447"/>
    </source>
</evidence>
<dbReference type="EMBL" id="CP133164">
    <property type="protein sequence ID" value="WMN18557.1"/>
    <property type="molecule type" value="Genomic_DNA"/>
</dbReference>
<dbReference type="Pfam" id="PF00015">
    <property type="entry name" value="MCPsignal"/>
    <property type="match status" value="1"/>
</dbReference>
<keyword evidence="11" id="KW-0175">Coiled coil</keyword>
<evidence type="ECO:0000256" key="2">
    <source>
        <dbReference type="ARBA" id="ARBA00022475"/>
    </source>
</evidence>
<evidence type="ECO:0000256" key="3">
    <source>
        <dbReference type="ARBA" id="ARBA00022481"/>
    </source>
</evidence>
<proteinExistence type="inferred from homology"/>
<organism evidence="16 17">
    <name type="scientific">Pseudomonas piscis</name>
    <dbReference type="NCBI Taxonomy" id="2614538"/>
    <lineage>
        <taxon>Bacteria</taxon>
        <taxon>Pseudomonadati</taxon>
        <taxon>Pseudomonadota</taxon>
        <taxon>Gammaproteobacteria</taxon>
        <taxon>Pseudomonadales</taxon>
        <taxon>Pseudomonadaceae</taxon>
        <taxon>Pseudomonas</taxon>
    </lineage>
</organism>
<dbReference type="InterPro" id="IPR004090">
    <property type="entry name" value="Chemotax_Me-accpt_rcpt"/>
</dbReference>
<dbReference type="SMART" id="SM00283">
    <property type="entry name" value="MA"/>
    <property type="match status" value="1"/>
</dbReference>
<accession>A0ABY9NM60</accession>
<evidence type="ECO:0000256" key="8">
    <source>
        <dbReference type="ARBA" id="ARBA00023224"/>
    </source>
</evidence>
<comment type="similarity">
    <text evidence="9">Belongs to the methyl-accepting chemotaxis (MCP) protein family.</text>
</comment>
<evidence type="ECO:0000259" key="14">
    <source>
        <dbReference type="PROSITE" id="PS50885"/>
    </source>
</evidence>
<dbReference type="InterPro" id="IPR032255">
    <property type="entry name" value="HBM"/>
</dbReference>
<evidence type="ECO:0000256" key="5">
    <source>
        <dbReference type="ARBA" id="ARBA00022692"/>
    </source>
</evidence>
<dbReference type="SUPFAM" id="SSF58104">
    <property type="entry name" value="Methyl-accepting chemotaxis protein (MCP) signaling domain"/>
    <property type="match status" value="1"/>
</dbReference>
<dbReference type="PROSITE" id="PS51753">
    <property type="entry name" value="HBM"/>
    <property type="match status" value="1"/>
</dbReference>
<feature type="transmembrane region" description="Helical" evidence="12">
    <location>
        <begin position="289"/>
        <end position="308"/>
    </location>
</feature>
<evidence type="ECO:0000256" key="1">
    <source>
        <dbReference type="ARBA" id="ARBA00004236"/>
    </source>
</evidence>
<dbReference type="Pfam" id="PF00672">
    <property type="entry name" value="HAMP"/>
    <property type="match status" value="1"/>
</dbReference>
<evidence type="ECO:0000313" key="17">
    <source>
        <dbReference type="Proteomes" id="UP001237292"/>
    </source>
</evidence>
<evidence type="ECO:0000256" key="11">
    <source>
        <dbReference type="SAM" id="Coils"/>
    </source>
</evidence>
<dbReference type="SMART" id="SM00304">
    <property type="entry name" value="HAMP"/>
    <property type="match status" value="2"/>
</dbReference>
<sequence>MNSWFANISVNLKLGLGFGLVLALTTILALTGWTSLGGMIDRSNWMSDITQLNIGLTKLRVTRLQYMLTNGDETAAQNVQVTLDDFSAQQKKLLASFQSPENIKLLQGLGATIAAYQDSLNKMRNAYRTGNAARQAMNQNADDANDLINGINERVKQMPLSDERFEQFQAITEAKEAFQLARYEVRGYVTTSNPETEQKAVAQLNAAITELEQLNKHFSRTQGDVLQRLTTALTGYRSSLQTFKAAFSDAVQARKEMTDQGADIVERSDALYQIQLDRRDVESAQARSLQLTSTLLALLVGVLAAVIITRQITRPLRETLVAVERIASGDLTQDLHVTRRDELGVLQQGIARMGVTLRELIGGIRDGVTQIASAAEELSAVTEETSAGVNSQKVETDQVATAMHEMTATVQEVARNAEEASQAAAAADGEAREGDKVVAQAIEQIERLASEVVRSTDAMNMLQQESDKIGSVMDVIKAVAEQTNLLALNAAIEAARAGEAGRGFAVVADEVRALAQRTQKSTEEIEELVAGLQNGTQQVATVMHNSRVLTDSSVDLTRKAGASLENITRTVSNIQSMNQQIAAAAEEQSAVAEEISRSIINVRDVSEQTAAASEETAASSVELARLGGQLQMMVSHFRV</sequence>
<evidence type="ECO:0000256" key="7">
    <source>
        <dbReference type="ARBA" id="ARBA00023136"/>
    </source>
</evidence>
<keyword evidence="8 10" id="KW-0807">Transducer</keyword>
<keyword evidence="4" id="KW-0145">Chemotaxis</keyword>
<dbReference type="CDD" id="cd06225">
    <property type="entry name" value="HAMP"/>
    <property type="match status" value="1"/>
</dbReference>
<evidence type="ECO:0000313" key="16">
    <source>
        <dbReference type="EMBL" id="WMN18557.1"/>
    </source>
</evidence>
<dbReference type="Gene3D" id="1.20.1440.210">
    <property type="match status" value="2"/>
</dbReference>
<keyword evidence="17" id="KW-1185">Reference proteome</keyword>